<sequence>MDLSYNQLTMLLPDFGQMTSLKVLSLTSNNLNGSLTQEGSC</sequence>
<keyword evidence="2" id="KW-0677">Repeat</keyword>
<dbReference type="InterPro" id="IPR025875">
    <property type="entry name" value="Leu-rich_rpt_4"/>
</dbReference>
<evidence type="ECO:0000313" key="3">
    <source>
        <dbReference type="EMBL" id="MBX17871.1"/>
    </source>
</evidence>
<evidence type="ECO:0000256" key="2">
    <source>
        <dbReference type="ARBA" id="ARBA00022737"/>
    </source>
</evidence>
<reference evidence="3" key="1">
    <citation type="submission" date="2018-02" db="EMBL/GenBank/DDBJ databases">
        <title>Rhizophora mucronata_Transcriptome.</title>
        <authorList>
            <person name="Meera S.P."/>
            <person name="Sreeshan A."/>
            <person name="Augustine A."/>
        </authorList>
    </citation>
    <scope>NUCLEOTIDE SEQUENCE</scope>
    <source>
        <tissue evidence="3">Leaf</tissue>
    </source>
</reference>
<protein>
    <submittedName>
        <fullName evidence="3">Uncharacterized protein</fullName>
    </submittedName>
</protein>
<proteinExistence type="predicted"/>
<dbReference type="EMBL" id="GGEC01037387">
    <property type="protein sequence ID" value="MBX17871.1"/>
    <property type="molecule type" value="Transcribed_RNA"/>
</dbReference>
<name>A0A2P2LIS8_RHIMU</name>
<dbReference type="Pfam" id="PF12799">
    <property type="entry name" value="LRR_4"/>
    <property type="match status" value="1"/>
</dbReference>
<dbReference type="SUPFAM" id="SSF52058">
    <property type="entry name" value="L domain-like"/>
    <property type="match status" value="1"/>
</dbReference>
<dbReference type="AlphaFoldDB" id="A0A2P2LIS8"/>
<accession>A0A2P2LIS8</accession>
<organism evidence="3">
    <name type="scientific">Rhizophora mucronata</name>
    <name type="common">Asiatic mangrove</name>
    <dbReference type="NCBI Taxonomy" id="61149"/>
    <lineage>
        <taxon>Eukaryota</taxon>
        <taxon>Viridiplantae</taxon>
        <taxon>Streptophyta</taxon>
        <taxon>Embryophyta</taxon>
        <taxon>Tracheophyta</taxon>
        <taxon>Spermatophyta</taxon>
        <taxon>Magnoliopsida</taxon>
        <taxon>eudicotyledons</taxon>
        <taxon>Gunneridae</taxon>
        <taxon>Pentapetalae</taxon>
        <taxon>rosids</taxon>
        <taxon>fabids</taxon>
        <taxon>Malpighiales</taxon>
        <taxon>Rhizophoraceae</taxon>
        <taxon>Rhizophora</taxon>
    </lineage>
</organism>
<dbReference type="Gene3D" id="3.80.10.10">
    <property type="entry name" value="Ribonuclease Inhibitor"/>
    <property type="match status" value="1"/>
</dbReference>
<dbReference type="InterPro" id="IPR032675">
    <property type="entry name" value="LRR_dom_sf"/>
</dbReference>
<keyword evidence="1" id="KW-0433">Leucine-rich repeat</keyword>
<evidence type="ECO:0000256" key="1">
    <source>
        <dbReference type="ARBA" id="ARBA00022614"/>
    </source>
</evidence>